<dbReference type="EMBL" id="JAVAMP010000014">
    <property type="protein sequence ID" value="MDP5276375.1"/>
    <property type="molecule type" value="Genomic_DNA"/>
</dbReference>
<name>A0ABT9J5U4_9BACL</name>
<evidence type="ECO:0000313" key="1">
    <source>
        <dbReference type="EMBL" id="MDP5276375.1"/>
    </source>
</evidence>
<comment type="caution">
    <text evidence="1">The sequence shown here is derived from an EMBL/GenBank/DDBJ whole genome shotgun (WGS) entry which is preliminary data.</text>
</comment>
<organism evidence="1 2">
    <name type="scientific">Chengkuizengella axinellae</name>
    <dbReference type="NCBI Taxonomy" id="3064388"/>
    <lineage>
        <taxon>Bacteria</taxon>
        <taxon>Bacillati</taxon>
        <taxon>Bacillota</taxon>
        <taxon>Bacilli</taxon>
        <taxon>Bacillales</taxon>
        <taxon>Paenibacillaceae</taxon>
        <taxon>Chengkuizengella</taxon>
    </lineage>
</organism>
<evidence type="ECO:0000313" key="2">
    <source>
        <dbReference type="Proteomes" id="UP001231941"/>
    </source>
</evidence>
<protein>
    <submittedName>
        <fullName evidence="1">Uncharacterized protein</fullName>
    </submittedName>
</protein>
<dbReference type="Proteomes" id="UP001231941">
    <property type="component" value="Unassembled WGS sequence"/>
</dbReference>
<reference evidence="1 2" key="1">
    <citation type="submission" date="2023-08" db="EMBL/GenBank/DDBJ databases">
        <authorList>
            <person name="Park J.-S."/>
        </authorList>
    </citation>
    <scope>NUCLEOTIDE SEQUENCE [LARGE SCALE GENOMIC DNA]</scope>
    <source>
        <strain evidence="1 2">2205SS18-9</strain>
    </source>
</reference>
<gene>
    <name evidence="1" type="ORF">Q5Y73_19975</name>
</gene>
<proteinExistence type="predicted"/>
<dbReference type="RefSeq" id="WP_305993684.1">
    <property type="nucleotide sequence ID" value="NZ_JAVAMP010000014.1"/>
</dbReference>
<accession>A0ABT9J5U4</accession>
<keyword evidence="2" id="KW-1185">Reference proteome</keyword>
<sequence length="148" mass="16943">MYKKVDILDFEFVTPRNTPEQTLLSTDPDDPTVVAEITFEDCLGPKDIIWLNSIFHIDNDNTLNVVSITHQILKNGTPIYTSITEVDRELNDDFGQIFSQQYVDEFSDFENGVTYEVVAYSSNSNVFLQGPITFTGTKLFFKYKETDC</sequence>